<evidence type="ECO:0000313" key="16">
    <source>
        <dbReference type="Proteomes" id="UP000030653"/>
    </source>
</evidence>
<evidence type="ECO:0000256" key="10">
    <source>
        <dbReference type="ARBA" id="ARBA00023161"/>
    </source>
</evidence>
<evidence type="ECO:0000256" key="7">
    <source>
        <dbReference type="ARBA" id="ARBA00022816"/>
    </source>
</evidence>
<feature type="compositionally biased region" description="Polar residues" evidence="13">
    <location>
        <begin position="383"/>
        <end position="393"/>
    </location>
</feature>
<dbReference type="InterPro" id="IPR018545">
    <property type="entry name" value="Btz_dom"/>
</dbReference>
<dbReference type="STRING" id="1858805.M5GFJ4"/>
<evidence type="ECO:0000256" key="2">
    <source>
        <dbReference type="ARBA" id="ARBA00004496"/>
    </source>
</evidence>
<reference evidence="15 16" key="1">
    <citation type="journal article" date="2012" name="Science">
        <title>The Paleozoic origin of enzymatic lignin decomposition reconstructed from 31 fungal genomes.</title>
        <authorList>
            <person name="Floudas D."/>
            <person name="Binder M."/>
            <person name="Riley R."/>
            <person name="Barry K."/>
            <person name="Blanchette R.A."/>
            <person name="Henrissat B."/>
            <person name="Martinez A.T."/>
            <person name="Otillar R."/>
            <person name="Spatafora J.W."/>
            <person name="Yadav J.S."/>
            <person name="Aerts A."/>
            <person name="Benoit I."/>
            <person name="Boyd A."/>
            <person name="Carlson A."/>
            <person name="Copeland A."/>
            <person name="Coutinho P.M."/>
            <person name="de Vries R.P."/>
            <person name="Ferreira P."/>
            <person name="Findley K."/>
            <person name="Foster B."/>
            <person name="Gaskell J."/>
            <person name="Glotzer D."/>
            <person name="Gorecki P."/>
            <person name="Heitman J."/>
            <person name="Hesse C."/>
            <person name="Hori C."/>
            <person name="Igarashi K."/>
            <person name="Jurgens J.A."/>
            <person name="Kallen N."/>
            <person name="Kersten P."/>
            <person name="Kohler A."/>
            <person name="Kuees U."/>
            <person name="Kumar T.K.A."/>
            <person name="Kuo A."/>
            <person name="LaButti K."/>
            <person name="Larrondo L.F."/>
            <person name="Lindquist E."/>
            <person name="Ling A."/>
            <person name="Lombard V."/>
            <person name="Lucas S."/>
            <person name="Lundell T."/>
            <person name="Martin R."/>
            <person name="McLaughlin D.J."/>
            <person name="Morgenstern I."/>
            <person name="Morin E."/>
            <person name="Murat C."/>
            <person name="Nagy L.G."/>
            <person name="Nolan M."/>
            <person name="Ohm R.A."/>
            <person name="Patyshakuliyeva A."/>
            <person name="Rokas A."/>
            <person name="Ruiz-Duenas F.J."/>
            <person name="Sabat G."/>
            <person name="Salamov A."/>
            <person name="Samejima M."/>
            <person name="Schmutz J."/>
            <person name="Slot J.C."/>
            <person name="St John F."/>
            <person name="Stenlid J."/>
            <person name="Sun H."/>
            <person name="Sun S."/>
            <person name="Syed K."/>
            <person name="Tsang A."/>
            <person name="Wiebenga A."/>
            <person name="Young D."/>
            <person name="Pisabarro A."/>
            <person name="Eastwood D.C."/>
            <person name="Martin F."/>
            <person name="Cullen D."/>
            <person name="Grigoriev I.V."/>
            <person name="Hibbett D.S."/>
        </authorList>
    </citation>
    <scope>NUCLEOTIDE SEQUENCE [LARGE SCALE GENOMIC DNA]</scope>
    <source>
        <strain evidence="15 16">DJM-731 SS1</strain>
    </source>
</reference>
<name>M5GFJ4_DACPD</name>
<feature type="region of interest" description="Disordered" evidence="13">
    <location>
        <begin position="1"/>
        <end position="140"/>
    </location>
</feature>
<keyword evidence="7" id="KW-0509">mRNA transport</keyword>
<feature type="compositionally biased region" description="Low complexity" evidence="13">
    <location>
        <begin position="692"/>
        <end position="721"/>
    </location>
</feature>
<dbReference type="EMBL" id="JH795855">
    <property type="protein sequence ID" value="EJU06362.1"/>
    <property type="molecule type" value="Genomic_DNA"/>
</dbReference>
<proteinExistence type="inferred from homology"/>
<evidence type="ECO:0000313" key="15">
    <source>
        <dbReference type="EMBL" id="EJU06362.1"/>
    </source>
</evidence>
<dbReference type="GO" id="GO:0006417">
    <property type="term" value="P:regulation of translation"/>
    <property type="evidence" value="ECO:0007669"/>
    <property type="project" value="UniProtKB-KW"/>
</dbReference>
<dbReference type="GO" id="GO:0051028">
    <property type="term" value="P:mRNA transport"/>
    <property type="evidence" value="ECO:0007669"/>
    <property type="project" value="UniProtKB-KW"/>
</dbReference>
<feature type="region of interest" description="Disordered" evidence="13">
    <location>
        <begin position="248"/>
        <end position="298"/>
    </location>
</feature>
<evidence type="ECO:0000256" key="3">
    <source>
        <dbReference type="ARBA" id="ARBA00009548"/>
    </source>
</evidence>
<feature type="domain" description="Btz" evidence="14">
    <location>
        <begin position="193"/>
        <end position="235"/>
    </location>
</feature>
<feature type="region of interest" description="Disordered" evidence="13">
    <location>
        <begin position="157"/>
        <end position="197"/>
    </location>
</feature>
<dbReference type="RefSeq" id="XP_040633256.1">
    <property type="nucleotide sequence ID" value="XM_040771561.1"/>
</dbReference>
<dbReference type="GO" id="GO:0005737">
    <property type="term" value="C:cytoplasm"/>
    <property type="evidence" value="ECO:0007669"/>
    <property type="project" value="UniProtKB-SubCell"/>
</dbReference>
<keyword evidence="6" id="KW-0507">mRNA processing</keyword>
<evidence type="ECO:0000259" key="14">
    <source>
        <dbReference type="Pfam" id="PF09405"/>
    </source>
</evidence>
<protein>
    <recommendedName>
        <fullName evidence="14">Btz domain-containing protein</fullName>
    </recommendedName>
</protein>
<feature type="compositionally biased region" description="Polar residues" evidence="13">
    <location>
        <begin position="18"/>
        <end position="41"/>
    </location>
</feature>
<accession>M5GFJ4</accession>
<evidence type="ECO:0000256" key="6">
    <source>
        <dbReference type="ARBA" id="ARBA00022664"/>
    </source>
</evidence>
<evidence type="ECO:0000256" key="12">
    <source>
        <dbReference type="ARBA" id="ARBA00023242"/>
    </source>
</evidence>
<keyword evidence="9" id="KW-0694">RNA-binding</keyword>
<keyword evidence="11" id="KW-0508">mRNA splicing</keyword>
<keyword evidence="8" id="KW-0810">Translation regulation</keyword>
<dbReference type="GO" id="GO:0000184">
    <property type="term" value="P:nuclear-transcribed mRNA catabolic process, nonsense-mediated decay"/>
    <property type="evidence" value="ECO:0007669"/>
    <property type="project" value="UniProtKB-KW"/>
</dbReference>
<dbReference type="HOGENOM" id="CLU_007059_0_0_1"/>
<feature type="compositionally biased region" description="Low complexity" evidence="13">
    <location>
        <begin position="361"/>
        <end position="382"/>
    </location>
</feature>
<keyword evidence="10" id="KW-0866">Nonsense-mediated mRNA decay</keyword>
<dbReference type="Pfam" id="PF09405">
    <property type="entry name" value="Btz"/>
    <property type="match status" value="1"/>
</dbReference>
<dbReference type="GeneID" id="63686623"/>
<dbReference type="GO" id="GO:0035145">
    <property type="term" value="C:exon-exon junction complex"/>
    <property type="evidence" value="ECO:0007669"/>
    <property type="project" value="InterPro"/>
</dbReference>
<keyword evidence="5" id="KW-0963">Cytoplasm</keyword>
<feature type="region of interest" description="Disordered" evidence="13">
    <location>
        <begin position="345"/>
        <end position="395"/>
    </location>
</feature>
<dbReference type="OMA" id="YYYPEQY"/>
<feature type="compositionally biased region" description="Basic residues" evidence="13">
    <location>
        <begin position="42"/>
        <end position="56"/>
    </location>
</feature>
<evidence type="ECO:0000256" key="8">
    <source>
        <dbReference type="ARBA" id="ARBA00022845"/>
    </source>
</evidence>
<dbReference type="GO" id="GO:0003729">
    <property type="term" value="F:mRNA binding"/>
    <property type="evidence" value="ECO:0007669"/>
    <property type="project" value="InterPro"/>
</dbReference>
<feature type="region of interest" description="Disordered" evidence="13">
    <location>
        <begin position="690"/>
        <end position="721"/>
    </location>
</feature>
<feature type="region of interest" description="Disordered" evidence="13">
    <location>
        <begin position="446"/>
        <end position="473"/>
    </location>
</feature>
<keyword evidence="16" id="KW-1185">Reference proteome</keyword>
<evidence type="ECO:0000256" key="4">
    <source>
        <dbReference type="ARBA" id="ARBA00022448"/>
    </source>
</evidence>
<dbReference type="GO" id="GO:0006397">
    <property type="term" value="P:mRNA processing"/>
    <property type="evidence" value="ECO:0007669"/>
    <property type="project" value="UniProtKB-KW"/>
</dbReference>
<evidence type="ECO:0000256" key="9">
    <source>
        <dbReference type="ARBA" id="ARBA00022884"/>
    </source>
</evidence>
<evidence type="ECO:0000256" key="13">
    <source>
        <dbReference type="SAM" id="MobiDB-lite"/>
    </source>
</evidence>
<feature type="compositionally biased region" description="Gly residues" evidence="13">
    <location>
        <begin position="249"/>
        <end position="261"/>
    </location>
</feature>
<evidence type="ECO:0000256" key="11">
    <source>
        <dbReference type="ARBA" id="ARBA00023187"/>
    </source>
</evidence>
<gene>
    <name evidence="15" type="ORF">DACRYDRAFT_19548</name>
</gene>
<dbReference type="Proteomes" id="UP000030653">
    <property type="component" value="Unassembled WGS sequence"/>
</dbReference>
<evidence type="ECO:0000256" key="1">
    <source>
        <dbReference type="ARBA" id="ARBA00004123"/>
    </source>
</evidence>
<evidence type="ECO:0000256" key="5">
    <source>
        <dbReference type="ARBA" id="ARBA00022490"/>
    </source>
</evidence>
<sequence length="832" mass="88096">MIMATTSASPVDVMPKLAQQTASVPDLQQTQPDASSATLAQRTRKARSVRHARRRRRGEEEDSEDEIVRDAGSESESEREELVDSEEESDVDDVEEPPTLVPSVNGKATISTTVEVAPSESTIPTATKWSDMVTSELDGGADASLPIIDFAEMGSVTPSASAAPVTTAPVPNEVESVSVKASASTSSGKTSSKTGPSARQAYLQRLENDPQFIPRVGAFWGHDDRLLDKGLRSMSPWWRDRQMAFRARGGMGRGGSEGGSRGRGRGRAGAAYYGGRGEAEASHTPVHAPATGPVPDTEAVPSALEASLAVPVPAPVPPPPPPAHPSDLPWGHDGYEELKRTDAERAARGRGRGGFRGRGAVRGAPPARGGHAVHGAPRAAVVSTTNAPSSFKNTRAEKPWTKDLAVHLYTDPTLQPKDNQGAGIRLKFPGSPNEGVVVRLPATISEPDRTRSPASASSAMKGPKVKLPSVPNPRSLSGTISVVDNGDFAQTVGSGPLSTPPSGNLVLETTAVPVPSATTEPVPVPEIDTVTKLEKQFQNIAVQQQQVAPQPQFKAINGFDPTALTNDKSLDIRPTPTQHQTLPPPHLQISPQPYPQYSYGVALPPGIAMDENGVCFEVATGRVVILQQPTPSPIYHPRPTAPLPGFVPHLRPMQNPSPETFTPSPFSDAVQPALPDAYLYPDQSGMPYFAQRRSSGPISIRSPTEPPSTAKPASSAGPPSSSLLRAAVHAAPFQPNRSLVTPQPSSFVPRAGYFTGSYDVSPVPLTGPSALPDDPAIVGRDLTLTQYATYYPPEQMYAYPPGEYAYTTYGYEGAVPEGYVPPADGRGPAVYY</sequence>
<organism evidence="15 16">
    <name type="scientific">Dacryopinax primogenitus (strain DJM 731)</name>
    <name type="common">Brown rot fungus</name>
    <dbReference type="NCBI Taxonomy" id="1858805"/>
    <lineage>
        <taxon>Eukaryota</taxon>
        <taxon>Fungi</taxon>
        <taxon>Dikarya</taxon>
        <taxon>Basidiomycota</taxon>
        <taxon>Agaricomycotina</taxon>
        <taxon>Dacrymycetes</taxon>
        <taxon>Dacrymycetales</taxon>
        <taxon>Dacrymycetaceae</taxon>
        <taxon>Dacryopinax</taxon>
    </lineage>
</organism>
<keyword evidence="12" id="KW-0539">Nucleus</keyword>
<feature type="compositionally biased region" description="Acidic residues" evidence="13">
    <location>
        <begin position="73"/>
        <end position="96"/>
    </location>
</feature>
<comment type="subcellular location">
    <subcellularLocation>
        <location evidence="2">Cytoplasm</location>
    </subcellularLocation>
    <subcellularLocation>
        <location evidence="1">Nucleus</location>
    </subcellularLocation>
</comment>
<feature type="compositionally biased region" description="Polar residues" evidence="13">
    <location>
        <begin position="106"/>
        <end position="128"/>
    </location>
</feature>
<keyword evidence="4" id="KW-0813">Transport</keyword>
<dbReference type="OrthoDB" id="3361414at2759"/>
<dbReference type="AlphaFoldDB" id="M5GFJ4"/>
<dbReference type="GO" id="GO:0008380">
    <property type="term" value="P:RNA splicing"/>
    <property type="evidence" value="ECO:0007669"/>
    <property type="project" value="UniProtKB-KW"/>
</dbReference>
<comment type="similarity">
    <text evidence="3">Belongs to the CASC3 family.</text>
</comment>